<dbReference type="Gene3D" id="2.60.40.10">
    <property type="entry name" value="Immunoglobulins"/>
    <property type="match status" value="2"/>
</dbReference>
<dbReference type="InterPro" id="IPR054088">
    <property type="entry name" value="Cep192-like_D8"/>
</dbReference>
<dbReference type="Proteomes" id="UP001648503">
    <property type="component" value="Unassembled WGS sequence"/>
</dbReference>
<feature type="region of interest" description="Disordered" evidence="1">
    <location>
        <begin position="928"/>
        <end position="958"/>
    </location>
</feature>
<evidence type="ECO:0000313" key="5">
    <source>
        <dbReference type="Proteomes" id="UP001648503"/>
    </source>
</evidence>
<feature type="region of interest" description="Disordered" evidence="1">
    <location>
        <begin position="359"/>
        <end position="383"/>
    </location>
</feature>
<comment type="caution">
    <text evidence="4">The sequence shown here is derived from an EMBL/GenBank/DDBJ whole genome shotgun (WGS) entry which is preliminary data.</text>
</comment>
<dbReference type="EMBL" id="JAFCIX010000571">
    <property type="protein sequence ID" value="KAH6586721.1"/>
    <property type="molecule type" value="Genomic_DNA"/>
</dbReference>
<evidence type="ECO:0008006" key="6">
    <source>
        <dbReference type="Google" id="ProtNLM"/>
    </source>
</evidence>
<gene>
    <name evidence="4" type="ORF">BASA50_000318</name>
</gene>
<keyword evidence="5" id="KW-1185">Reference proteome</keyword>
<sequence length="1431" mass="155723">MLGVSPYSNELDHLLGQIGTALGGGDDDDRSDDGRSDDGRSDDGRSDDVLDHSPSSQSKVQHSLAATTEKDVLSSIGAVQQTPRSPYDTNTASSYSYIDFGMASEQDIMDGSLAGLDMDSDNLFNDYHDHHSISDYTASPDLSLDELTLPCNDSFLKDANSNPIYTAVDCNLASNKHQQQHINTNKDNDFHLGPSGSHTGDDEFLDEHSRILLAESRKVTFSDLVQEHTISSAGNETGDWSSIELYRSASRNIGPLDPDISIGETGVHLEESLDSSCDRVCDNQTLSNLDMTNAANSALETALEESAGIVDLSYDVPDLADTSSDTSMMSGVFEHASPVLRMESENIVYSVFPKEDTKTGDDDIYASPSRSHEDSMDMQTPRISTSCRDPFASEQETPKPGVFEIKSSFKDSVLGVFPGRKDESDTFDGAVNGITLLSASIQTDQDRMNQEYLETMLAELSALEPVKEDQDTGFSITLDAFGSTDISEGAAAADELGSIDMYEDGDHVGGSHIIDDFHQLQKDVDEYIESASKLGFNETSNILIEDFGLPGSLSLLNDSVSTSPLSDKSIHDDDSLLMNLDFDGARSKTVEHHINQSSMFQKSASLDSETFLTPHTTRTIPSSEVDLFSPGSFFAQKSGSLGSLGGKVVTEDRPSWYTPQRDEFGRVIDLIGPTPGDRIERNNFVNATPSGVRRVRAPLYDSPSRLLDMSAPPMYNTAPTFVAKVAAPPEPESGPVVVLPKPLQNTHPVHGFTSPLVKAVHHQADPPSTVRRIPPGQFSKALETIIAARSHMANTTEPTSALRRIPQPLIVPTLNRDIFAANQSATIDNVLDKPNPIAQGVQLHDGFLEDLSIQKTIQKRDKQIDTHLSSKVHHKSINPSISTQDYDSQLWTESTGRLSLSHLASKHSARDVPNSVQKLDSLDAVRYPSIPTDRDREDPELSTQMSLSCNQRSTNSNHEKSAKYPIVCISSSRQVMSISTGSSTNTSGVIRVIFETISNNSAARSAIILQNSSDRPISWTVDPVGPVFMEPGHLIMWPNAKSPKKVIKHSISDTIFRFVRCSGQLAALESTQIAVTFKPLLTGLYTQSFHLKAGKRGYMVKIEGLSISDGIKTPSSAPETYSPIPLQSQEAVSSSTKFTPSKVAPVKLKAHAQRRGGSRIEAELLGCQPISPPSTTLPHTPLSSGGISGCKYTLASTLVTLPQPKSTKKSPPLIPAYKVNDKSRILSNHPKLASSYQSKTTSSCQQDGSPFHVRSSHVITREIENKPAAIRSGHIISKSPHQNRSNFIAPSPGQRPAAEESLQPTIEPITLMNDGRSLARDSLDFGTLRLGDVLTMQLRVCNAAHRPVQVQFITTGPFSLPTQQLSIQPRSFVPIPIAFHPTRAGTFQDRLIVRKETHVIRVELYGTAVVRPSIHIPSSRSKAALNSKRLT</sequence>
<dbReference type="Pfam" id="PF22065">
    <property type="entry name" value="Cep192_D7"/>
    <property type="match status" value="1"/>
</dbReference>
<dbReference type="Pfam" id="PF22066">
    <property type="entry name" value="Cep192_D8"/>
    <property type="match status" value="1"/>
</dbReference>
<proteinExistence type="predicted"/>
<evidence type="ECO:0000259" key="3">
    <source>
        <dbReference type="Pfam" id="PF22066"/>
    </source>
</evidence>
<feature type="compositionally biased region" description="Polar residues" evidence="1">
    <location>
        <begin position="941"/>
        <end position="956"/>
    </location>
</feature>
<evidence type="ECO:0000259" key="2">
    <source>
        <dbReference type="Pfam" id="PF22065"/>
    </source>
</evidence>
<feature type="compositionally biased region" description="Polar residues" evidence="1">
    <location>
        <begin position="53"/>
        <end position="66"/>
    </location>
</feature>
<feature type="compositionally biased region" description="Polar residues" evidence="1">
    <location>
        <begin position="1279"/>
        <end position="1288"/>
    </location>
</feature>
<feature type="region of interest" description="Disordered" evidence="1">
    <location>
        <begin position="1278"/>
        <end position="1300"/>
    </location>
</feature>
<reference evidence="4 5" key="1">
    <citation type="submission" date="2021-02" db="EMBL/GenBank/DDBJ databases">
        <title>Variation within the Batrachochytrium salamandrivorans European outbreak.</title>
        <authorList>
            <person name="Kelly M."/>
            <person name="Pasmans F."/>
            <person name="Shea T.P."/>
            <person name="Munoz J.F."/>
            <person name="Carranza S."/>
            <person name="Cuomo C.A."/>
            <person name="Martel A."/>
        </authorList>
    </citation>
    <scope>NUCLEOTIDE SEQUENCE [LARGE SCALE GENOMIC DNA]</scope>
    <source>
        <strain evidence="4 5">AMFP18/2</strain>
    </source>
</reference>
<dbReference type="PANTHER" id="PTHR16029">
    <property type="entry name" value="CENTROSOMAL PROTEIN OF 192 KDA"/>
    <property type="match status" value="1"/>
</dbReference>
<name>A0ABQ8EVB8_9FUNG</name>
<evidence type="ECO:0000256" key="1">
    <source>
        <dbReference type="SAM" id="MobiDB-lite"/>
    </source>
</evidence>
<dbReference type="InterPro" id="IPR039103">
    <property type="entry name" value="Spd-2/CEP192"/>
</dbReference>
<protein>
    <recommendedName>
        <fullName evidence="6">Abnormal spindle-like microcephaly-associated protein ASH domain-containing protein</fullName>
    </recommendedName>
</protein>
<evidence type="ECO:0000313" key="4">
    <source>
        <dbReference type="EMBL" id="KAH6586721.1"/>
    </source>
</evidence>
<organism evidence="4 5">
    <name type="scientific">Batrachochytrium salamandrivorans</name>
    <dbReference type="NCBI Taxonomy" id="1357716"/>
    <lineage>
        <taxon>Eukaryota</taxon>
        <taxon>Fungi</taxon>
        <taxon>Fungi incertae sedis</taxon>
        <taxon>Chytridiomycota</taxon>
        <taxon>Chytridiomycota incertae sedis</taxon>
        <taxon>Chytridiomycetes</taxon>
        <taxon>Rhizophydiales</taxon>
        <taxon>Rhizophydiales incertae sedis</taxon>
        <taxon>Batrachochytrium</taxon>
    </lineage>
</organism>
<feature type="domain" description="Cep192-like" evidence="3">
    <location>
        <begin position="1318"/>
        <end position="1408"/>
    </location>
</feature>
<accession>A0ABQ8EVB8</accession>
<feature type="compositionally biased region" description="Basic and acidic residues" evidence="1">
    <location>
        <begin position="32"/>
        <end position="51"/>
    </location>
</feature>
<feature type="domain" description="Cep192-like" evidence="2">
    <location>
        <begin position="992"/>
        <end position="1092"/>
    </location>
</feature>
<dbReference type="InterPro" id="IPR013783">
    <property type="entry name" value="Ig-like_fold"/>
</dbReference>
<dbReference type="InterPro" id="IPR054087">
    <property type="entry name" value="Cep192-like_D7"/>
</dbReference>
<dbReference type="PANTHER" id="PTHR16029:SF11">
    <property type="entry name" value="CENTROSOMAL PROTEIN OF 192 KDA"/>
    <property type="match status" value="1"/>
</dbReference>
<feature type="region of interest" description="Disordered" evidence="1">
    <location>
        <begin position="15"/>
        <end position="67"/>
    </location>
</feature>